<keyword evidence="2" id="KW-1133">Transmembrane helix</keyword>
<evidence type="ECO:0000256" key="2">
    <source>
        <dbReference type="SAM" id="Phobius"/>
    </source>
</evidence>
<dbReference type="EMBL" id="CAUOFW020005203">
    <property type="protein sequence ID" value="CAK9168995.1"/>
    <property type="molecule type" value="Genomic_DNA"/>
</dbReference>
<gene>
    <name evidence="3" type="ORF">ILEXP_LOCUS38425</name>
</gene>
<keyword evidence="2" id="KW-0812">Transmembrane</keyword>
<keyword evidence="4" id="KW-1185">Reference proteome</keyword>
<feature type="region of interest" description="Disordered" evidence="1">
    <location>
        <begin position="1"/>
        <end position="80"/>
    </location>
</feature>
<evidence type="ECO:0000313" key="4">
    <source>
        <dbReference type="Proteomes" id="UP001642360"/>
    </source>
</evidence>
<dbReference type="AlphaFoldDB" id="A0ABC8THS0"/>
<reference evidence="3 4" key="1">
    <citation type="submission" date="2024-02" db="EMBL/GenBank/DDBJ databases">
        <authorList>
            <person name="Vignale AGUSTIN F."/>
            <person name="Sosa J E."/>
            <person name="Modenutti C."/>
        </authorList>
    </citation>
    <scope>NUCLEOTIDE SEQUENCE [LARGE SCALE GENOMIC DNA]</scope>
</reference>
<evidence type="ECO:0000256" key="1">
    <source>
        <dbReference type="SAM" id="MobiDB-lite"/>
    </source>
</evidence>
<feature type="compositionally biased region" description="Basic and acidic residues" evidence="1">
    <location>
        <begin position="7"/>
        <end position="21"/>
    </location>
</feature>
<protein>
    <submittedName>
        <fullName evidence="3">Uncharacterized protein</fullName>
    </submittedName>
</protein>
<proteinExistence type="predicted"/>
<dbReference type="PANTHER" id="PTHR35760:SF1">
    <property type="entry name" value="SI:CH211-22I13.2"/>
    <property type="match status" value="1"/>
</dbReference>
<accession>A0ABC8THS0</accession>
<organism evidence="3 4">
    <name type="scientific">Ilex paraguariensis</name>
    <name type="common">yerba mate</name>
    <dbReference type="NCBI Taxonomy" id="185542"/>
    <lineage>
        <taxon>Eukaryota</taxon>
        <taxon>Viridiplantae</taxon>
        <taxon>Streptophyta</taxon>
        <taxon>Embryophyta</taxon>
        <taxon>Tracheophyta</taxon>
        <taxon>Spermatophyta</taxon>
        <taxon>Magnoliopsida</taxon>
        <taxon>eudicotyledons</taxon>
        <taxon>Gunneridae</taxon>
        <taxon>Pentapetalae</taxon>
        <taxon>asterids</taxon>
        <taxon>campanulids</taxon>
        <taxon>Aquifoliales</taxon>
        <taxon>Aquifoliaceae</taxon>
        <taxon>Ilex</taxon>
    </lineage>
</organism>
<feature type="transmembrane region" description="Helical" evidence="2">
    <location>
        <begin position="116"/>
        <end position="135"/>
    </location>
</feature>
<name>A0ABC8THS0_9AQUA</name>
<dbReference type="Proteomes" id="UP001642360">
    <property type="component" value="Unassembled WGS sequence"/>
</dbReference>
<comment type="caution">
    <text evidence="3">The sequence shown here is derived from an EMBL/GenBank/DDBJ whole genome shotgun (WGS) entry which is preliminary data.</text>
</comment>
<sequence>MVSSSAGEHESSSHSRRDKQHDRTKKKKDKQKGKSRRHKHQKHIDKEKQQHEGSGSPVQLSKFLQHDQDDGVRRSAVSGKKKYEKVALGVHFSLSTVPNQETMVPMEKRKNRTVELVALSGGALALAVLLNKVFFSVRVPITLVLTPPN</sequence>
<dbReference type="PANTHER" id="PTHR35760">
    <property type="entry name" value="SI:CH211-22I13.2"/>
    <property type="match status" value="1"/>
</dbReference>
<feature type="compositionally biased region" description="Basic and acidic residues" evidence="1">
    <location>
        <begin position="64"/>
        <end position="73"/>
    </location>
</feature>
<evidence type="ECO:0000313" key="3">
    <source>
        <dbReference type="EMBL" id="CAK9168995.1"/>
    </source>
</evidence>
<keyword evidence="2" id="KW-0472">Membrane</keyword>
<feature type="compositionally biased region" description="Basic residues" evidence="1">
    <location>
        <begin position="22"/>
        <end position="43"/>
    </location>
</feature>